<proteinExistence type="predicted"/>
<evidence type="ECO:0000313" key="2">
    <source>
        <dbReference type="Proteomes" id="UP000634308"/>
    </source>
</evidence>
<dbReference type="EMBL" id="BMQM01000019">
    <property type="protein sequence ID" value="GGR64170.1"/>
    <property type="molecule type" value="Genomic_DNA"/>
</dbReference>
<comment type="caution">
    <text evidence="1">The sequence shown here is derived from an EMBL/GenBank/DDBJ whole genome shotgun (WGS) entry which is preliminary data.</text>
</comment>
<keyword evidence="2" id="KW-1185">Reference proteome</keyword>
<gene>
    <name evidence="1" type="ORF">GCM10008959_27940</name>
</gene>
<sequence length="234" mass="25290">MNGEVFKRDPVFSLMIRAAALLGAVTLPGAAAQALKPDPLGPLEGVRRFMTSFQPAAGEASLLAYARRERLDWPATQNLFAVQVHDAPNHYLEWRGHSALESAGPTFTTVRAATFLRAGQALLVLNREWCAAGQCQVRHVFAWQGAGAWKVVPEASVIPALRDEEFIVGRAPACLRGVTLGVQYLPARLGTTLNVLPLVPDTARRACEAAGVNLGTATRPVTLNWTLSVGKFRR</sequence>
<dbReference type="Proteomes" id="UP000634308">
    <property type="component" value="Unassembled WGS sequence"/>
</dbReference>
<evidence type="ECO:0000313" key="1">
    <source>
        <dbReference type="EMBL" id="GGR64170.1"/>
    </source>
</evidence>
<accession>A0ABQ2RT05</accession>
<reference evidence="2" key="1">
    <citation type="journal article" date="2019" name="Int. J. Syst. Evol. Microbiol.">
        <title>The Global Catalogue of Microorganisms (GCM) 10K type strain sequencing project: providing services to taxonomists for standard genome sequencing and annotation.</title>
        <authorList>
            <consortium name="The Broad Institute Genomics Platform"/>
            <consortium name="The Broad Institute Genome Sequencing Center for Infectious Disease"/>
            <person name="Wu L."/>
            <person name="Ma J."/>
        </authorList>
    </citation>
    <scope>NUCLEOTIDE SEQUENCE [LARGE SCALE GENOMIC DNA]</scope>
    <source>
        <strain evidence="2">JCM 31404</strain>
    </source>
</reference>
<name>A0ABQ2RT05_9DEIO</name>
<dbReference type="RefSeq" id="WP_189065604.1">
    <property type="nucleotide sequence ID" value="NZ_BMQM01000019.1"/>
</dbReference>
<protein>
    <submittedName>
        <fullName evidence="1">Uncharacterized protein</fullName>
    </submittedName>
</protein>
<organism evidence="1 2">
    <name type="scientific">Deinococcus seoulensis</name>
    <dbReference type="NCBI Taxonomy" id="1837379"/>
    <lineage>
        <taxon>Bacteria</taxon>
        <taxon>Thermotogati</taxon>
        <taxon>Deinococcota</taxon>
        <taxon>Deinococci</taxon>
        <taxon>Deinococcales</taxon>
        <taxon>Deinococcaceae</taxon>
        <taxon>Deinococcus</taxon>
    </lineage>
</organism>